<sequence>MSNMSVNSELSTVSSSVTFEAEIKRLQTIVDFVSRHNIELLREVEYLKKSLTEVKSVKNCLELAFQSDEIRVLENAPWFESCLKIVQDAHTMLNHTQFYSISCSPERVSSFKGNIINIISSEPIDVIGFTHNVTLFMSLAASSKVPDTKKLIKKCKEVGNITIKILKAWNAVKNANDYIKRLINSVNYIESVVAMEENGSLNVNGNVDVELSDNTVEIIDYGGTKIDYIIDLMTSTLSLTGRRPFKRELPSEFENQVEKRTKRLKLEGGVIVTPATIKMKRSCPYDTVSRAPKRGYLKLASSKTIGPRKKLIPNLIVS</sequence>
<protein>
    <submittedName>
        <fullName evidence="1">Uncharacterized protein</fullName>
    </submittedName>
</protein>
<evidence type="ECO:0000313" key="2">
    <source>
        <dbReference type="Proteomes" id="UP000325440"/>
    </source>
</evidence>
<reference evidence="1 2" key="1">
    <citation type="submission" date="2019-08" db="EMBL/GenBank/DDBJ databases">
        <authorList>
            <person name="Alioto T."/>
            <person name="Alioto T."/>
            <person name="Gomez Garrido J."/>
        </authorList>
    </citation>
    <scope>NUCLEOTIDE SEQUENCE [LARGE SCALE GENOMIC DNA]</scope>
</reference>
<dbReference type="EMBL" id="CABPRJ010000980">
    <property type="protein sequence ID" value="VVC33996.1"/>
    <property type="molecule type" value="Genomic_DNA"/>
</dbReference>
<name>A0A5E4MNX6_9HEMI</name>
<dbReference type="AlphaFoldDB" id="A0A5E4MNX6"/>
<dbReference type="Proteomes" id="UP000325440">
    <property type="component" value="Unassembled WGS sequence"/>
</dbReference>
<keyword evidence="2" id="KW-1185">Reference proteome</keyword>
<organism evidence="1 2">
    <name type="scientific">Cinara cedri</name>
    <dbReference type="NCBI Taxonomy" id="506608"/>
    <lineage>
        <taxon>Eukaryota</taxon>
        <taxon>Metazoa</taxon>
        <taxon>Ecdysozoa</taxon>
        <taxon>Arthropoda</taxon>
        <taxon>Hexapoda</taxon>
        <taxon>Insecta</taxon>
        <taxon>Pterygota</taxon>
        <taxon>Neoptera</taxon>
        <taxon>Paraneoptera</taxon>
        <taxon>Hemiptera</taxon>
        <taxon>Sternorrhyncha</taxon>
        <taxon>Aphidomorpha</taxon>
        <taxon>Aphidoidea</taxon>
        <taxon>Aphididae</taxon>
        <taxon>Lachninae</taxon>
        <taxon>Cinara</taxon>
    </lineage>
</organism>
<evidence type="ECO:0000313" key="1">
    <source>
        <dbReference type="EMBL" id="VVC33996.1"/>
    </source>
</evidence>
<proteinExistence type="predicted"/>
<accession>A0A5E4MNX6</accession>
<gene>
    <name evidence="1" type="ORF">CINCED_3A019477</name>
</gene>